<keyword evidence="2" id="KW-0560">Oxidoreductase</keyword>
<dbReference type="PROSITE" id="PS51725">
    <property type="entry name" value="ABM"/>
    <property type="match status" value="1"/>
</dbReference>
<dbReference type="PANTHER" id="PTHR34474:SF2">
    <property type="entry name" value="SIGNAL TRANSDUCTION PROTEIN TRAP"/>
    <property type="match status" value="1"/>
</dbReference>
<dbReference type="Gene3D" id="3.30.70.100">
    <property type="match status" value="1"/>
</dbReference>
<dbReference type="Proteomes" id="UP001244564">
    <property type="component" value="Chromosome"/>
</dbReference>
<dbReference type="InterPro" id="IPR050404">
    <property type="entry name" value="Heme-degrading_MO"/>
</dbReference>
<dbReference type="EMBL" id="CP122283">
    <property type="protein sequence ID" value="WGF40746.1"/>
    <property type="molecule type" value="Genomic_DNA"/>
</dbReference>
<name>A0ABY8KST9_9BACI</name>
<keyword evidence="2" id="KW-0503">Monooxygenase</keyword>
<evidence type="ECO:0000313" key="2">
    <source>
        <dbReference type="EMBL" id="WGF40746.1"/>
    </source>
</evidence>
<dbReference type="PANTHER" id="PTHR34474">
    <property type="entry name" value="SIGNAL TRANSDUCTION PROTEIN TRAP"/>
    <property type="match status" value="1"/>
</dbReference>
<dbReference type="Pfam" id="PF03992">
    <property type="entry name" value="ABM"/>
    <property type="match status" value="1"/>
</dbReference>
<reference evidence="2 3" key="1">
    <citation type="submission" date="2023-04" db="EMBL/GenBank/DDBJ databases">
        <title>Genomic of Lysinibacillus capsici TSBLM.</title>
        <authorList>
            <person name="Hu X.S."/>
            <person name="Yu C.H."/>
        </authorList>
    </citation>
    <scope>NUCLEOTIDE SEQUENCE [LARGE SCALE GENOMIC DNA]</scope>
    <source>
        <strain evidence="2 3">TSBLM</strain>
    </source>
</reference>
<sequence length="172" mass="19789">MYIYLTSGTGDFLEQVKNKYPNEHMILIHGEGNSVLIHETEGKTVFATPRKFEVLDSVNDLEEHGFFVFNNIPVTDEGRPVFEHRFLERSRAIENEPGFVAFRLLRPIKSDTYIVMTQWHGPHSFDAWKSSKAYETAHARRDDSTGIRQQNIFSAASYVTTYSAIPKEEDSQ</sequence>
<evidence type="ECO:0000313" key="3">
    <source>
        <dbReference type="Proteomes" id="UP001244564"/>
    </source>
</evidence>
<evidence type="ECO:0000259" key="1">
    <source>
        <dbReference type="PROSITE" id="PS51725"/>
    </source>
</evidence>
<protein>
    <submittedName>
        <fullName evidence="2">Antibiotic biosynthesis monooxygenase</fullName>
        <ecNumber evidence="2">1.14.-.-</ecNumber>
    </submittedName>
</protein>
<gene>
    <name evidence="2" type="ORF">QBO96_11040</name>
</gene>
<dbReference type="InterPro" id="IPR011008">
    <property type="entry name" value="Dimeric_a/b-barrel"/>
</dbReference>
<dbReference type="SUPFAM" id="SSF54909">
    <property type="entry name" value="Dimeric alpha+beta barrel"/>
    <property type="match status" value="1"/>
</dbReference>
<dbReference type="GO" id="GO:0004497">
    <property type="term" value="F:monooxygenase activity"/>
    <property type="evidence" value="ECO:0007669"/>
    <property type="project" value="UniProtKB-KW"/>
</dbReference>
<keyword evidence="3" id="KW-1185">Reference proteome</keyword>
<accession>A0ABY8KST9</accession>
<dbReference type="InterPro" id="IPR007138">
    <property type="entry name" value="ABM_dom"/>
</dbReference>
<dbReference type="EC" id="1.14.-.-" evidence="2"/>
<dbReference type="RefSeq" id="WP_048391740.1">
    <property type="nucleotide sequence ID" value="NZ_CANLUV010000009.1"/>
</dbReference>
<proteinExistence type="predicted"/>
<organism evidence="2 3">
    <name type="scientific">Lysinibacillus capsici</name>
    <dbReference type="NCBI Taxonomy" id="2115968"/>
    <lineage>
        <taxon>Bacteria</taxon>
        <taxon>Bacillati</taxon>
        <taxon>Bacillota</taxon>
        <taxon>Bacilli</taxon>
        <taxon>Bacillales</taxon>
        <taxon>Bacillaceae</taxon>
        <taxon>Lysinibacillus</taxon>
    </lineage>
</organism>
<feature type="domain" description="ABM" evidence="1">
    <location>
        <begin position="66"/>
        <end position="153"/>
    </location>
</feature>